<reference evidence="1 2" key="1">
    <citation type="journal article" date="2021" name="Nat. Commun.">
        <title>Genetic determinants of endophytism in the Arabidopsis root mycobiome.</title>
        <authorList>
            <person name="Mesny F."/>
            <person name="Miyauchi S."/>
            <person name="Thiergart T."/>
            <person name="Pickel B."/>
            <person name="Atanasova L."/>
            <person name="Karlsson M."/>
            <person name="Huettel B."/>
            <person name="Barry K.W."/>
            <person name="Haridas S."/>
            <person name="Chen C."/>
            <person name="Bauer D."/>
            <person name="Andreopoulos W."/>
            <person name="Pangilinan J."/>
            <person name="LaButti K."/>
            <person name="Riley R."/>
            <person name="Lipzen A."/>
            <person name="Clum A."/>
            <person name="Drula E."/>
            <person name="Henrissat B."/>
            <person name="Kohler A."/>
            <person name="Grigoriev I.V."/>
            <person name="Martin F.M."/>
            <person name="Hacquard S."/>
        </authorList>
    </citation>
    <scope>NUCLEOTIDE SEQUENCE [LARGE SCALE GENOMIC DNA]</scope>
    <source>
        <strain evidence="1 2">MPI-SDFR-AT-0079</strain>
    </source>
</reference>
<evidence type="ECO:0000313" key="2">
    <source>
        <dbReference type="Proteomes" id="UP000724584"/>
    </source>
</evidence>
<name>A0ACB7NYR7_9PEZI</name>
<accession>A0ACB7NYR7</accession>
<evidence type="ECO:0000313" key="1">
    <source>
        <dbReference type="EMBL" id="KAH6617600.1"/>
    </source>
</evidence>
<dbReference type="Proteomes" id="UP000724584">
    <property type="component" value="Unassembled WGS sequence"/>
</dbReference>
<keyword evidence="2" id="KW-1185">Reference proteome</keyword>
<organism evidence="1 2">
    <name type="scientific">Chaetomium tenue</name>
    <dbReference type="NCBI Taxonomy" id="1854479"/>
    <lineage>
        <taxon>Eukaryota</taxon>
        <taxon>Fungi</taxon>
        <taxon>Dikarya</taxon>
        <taxon>Ascomycota</taxon>
        <taxon>Pezizomycotina</taxon>
        <taxon>Sordariomycetes</taxon>
        <taxon>Sordariomycetidae</taxon>
        <taxon>Sordariales</taxon>
        <taxon>Chaetomiaceae</taxon>
        <taxon>Chaetomium</taxon>
    </lineage>
</organism>
<gene>
    <name evidence="1" type="ORF">F5144DRAFT_586919</name>
</gene>
<protein>
    <submittedName>
        <fullName evidence="1">Ankyrin repeat-containing domain protein</fullName>
    </submittedName>
</protein>
<dbReference type="EMBL" id="JAGIZQ010000007">
    <property type="protein sequence ID" value="KAH6617600.1"/>
    <property type="molecule type" value="Genomic_DNA"/>
</dbReference>
<proteinExistence type="predicted"/>
<comment type="caution">
    <text evidence="1">The sequence shown here is derived from an EMBL/GenBank/DDBJ whole genome shotgun (WGS) entry which is preliminary data.</text>
</comment>
<sequence length="749" mass="81388">MPSSHPAPSAIEWEARKPQIEKLYQSVKLSELKEEMERVGLFATEAMYKKRFRDWGWRKNITHELAVEAARKRARCEEDGCPASIVLINGKEVPGSRIERHIKRHKADLRKREADKASVQAQSSLEAPSVVVKTSANHPTFPTETAVIQTPEYQRIRSHKRAQELAVSVAPFPLDGVEGADPGLPWESFYYHPPNDMEPSQLTSADCNFASYTNLPPNPNSYNNMTSQRNPVSLISPQKLPKTRQPIHQAAQEGHIKTVKLLLKARPSCADLEGENGETPLFLAVEHGHTEIAKTLLAAGANPNAADWKTRRSCIHQAAQGGHAECVRLLLTHGATVGEADTRGWTALLLASHKGCAETVKELLHAGANPHACLRIGQSRAIHLAAQGGHLECVARLLSVDTRTDEPDCGGPTPFILACAGGFVNVAMLILSERRETTDVNAGGYLSGSQPWKPLHVAAYWGHLLTVQFLIDAGASVDLPAEGGATALWLACCHGHLEISEWLVKKGADVNHALPASQRRPIHQAAENGHLELVQFLRGRGAYLNGGDAKGVTALWLASQRGHARIVEFLLEHNAKPDARTIDTFHYPIHEAAHKGHTGVVAALIRHKARVNVVEGGGWSPLILAAQQGHGEIVRLLIDNGADVNLGNQQGATALWVAAQQGHTEIAIMLLDKLAQPIVCLSGRQPIHQAAQNGHLEMVKLLVDWGSNIDCQIPHRGALNITPLWLASHCGHDAIVEFLLEKGASPVIG</sequence>